<geneLocation type="mitochondrion" evidence="4"/>
<keyword evidence="2 4" id="KW-0689">Ribosomal protein</keyword>
<organism evidence="4">
    <name type="scientific">Tsukubamonas globosa</name>
    <dbReference type="NCBI Taxonomy" id="875863"/>
    <lineage>
        <taxon>Eukaryota</taxon>
        <taxon>Discoba</taxon>
        <taxon>Tsukubamonadida</taxon>
        <taxon>Tsukubamonadidae</taxon>
        <taxon>Tsukubamonas</taxon>
    </lineage>
</organism>
<comment type="similarity">
    <text evidence="1">Belongs to the bacterial ribosomal protein bL19 family.</text>
</comment>
<dbReference type="AlphaFoldDB" id="W8VKJ4"/>
<dbReference type="InterPro" id="IPR008991">
    <property type="entry name" value="Translation_prot_SH3-like_sf"/>
</dbReference>
<dbReference type="SUPFAM" id="SSF50104">
    <property type="entry name" value="Translation proteins SH3-like domain"/>
    <property type="match status" value="1"/>
</dbReference>
<dbReference type="InterPro" id="IPR001857">
    <property type="entry name" value="Ribosomal_bL19"/>
</dbReference>
<keyword evidence="4" id="KW-0496">Mitochondrion</keyword>
<dbReference type="GeneID" id="18490802"/>
<dbReference type="GO" id="GO:0003735">
    <property type="term" value="F:structural constituent of ribosome"/>
    <property type="evidence" value="ECO:0007669"/>
    <property type="project" value="InterPro"/>
</dbReference>
<dbReference type="Pfam" id="PF01245">
    <property type="entry name" value="Ribosomal_L19"/>
    <property type="match status" value="1"/>
</dbReference>
<protein>
    <submittedName>
        <fullName evidence="4">Ribosomal protein L19</fullName>
    </submittedName>
</protein>
<dbReference type="GO" id="GO:0006412">
    <property type="term" value="P:translation"/>
    <property type="evidence" value="ECO:0007669"/>
    <property type="project" value="InterPro"/>
</dbReference>
<dbReference type="InterPro" id="IPR038657">
    <property type="entry name" value="Ribosomal_bL19_sf"/>
</dbReference>
<dbReference type="RefSeq" id="YP_009004139.1">
    <property type="nucleotide sequence ID" value="NC_023545.1"/>
</dbReference>
<dbReference type="GO" id="GO:1990904">
    <property type="term" value="C:ribonucleoprotein complex"/>
    <property type="evidence" value="ECO:0007669"/>
    <property type="project" value="UniProtKB-KW"/>
</dbReference>
<evidence type="ECO:0000256" key="2">
    <source>
        <dbReference type="ARBA" id="ARBA00022980"/>
    </source>
</evidence>
<reference evidence="4" key="1">
    <citation type="journal article" date="2014" name="Genome Biol. Evol.">
        <title>Gene Content Evolution in Discobid Mitochondria Deduced from the Phylogenetic Position and Complete Mitochondrial Genome of Tsukubamonas globosa.</title>
        <authorList>
            <person name="Kamikawa R."/>
            <person name="Kolisko M."/>
            <person name="Nishimura Y."/>
            <person name="Yabuki A."/>
            <person name="Brown M.W."/>
            <person name="Ishikawa S.A."/>
            <person name="Ishida K."/>
            <person name="Roger A.J."/>
            <person name="Hashimoto T."/>
            <person name="Inagaki Y."/>
        </authorList>
    </citation>
    <scope>NUCLEOTIDE SEQUENCE</scope>
</reference>
<keyword evidence="3" id="KW-0687">Ribonucleoprotein</keyword>
<accession>W8VKJ4</accession>
<proteinExistence type="inferred from homology"/>
<dbReference type="EMBL" id="AB854048">
    <property type="protein sequence ID" value="BAO51981.1"/>
    <property type="molecule type" value="Genomic_DNA"/>
</dbReference>
<dbReference type="GO" id="GO:0005840">
    <property type="term" value="C:ribosome"/>
    <property type="evidence" value="ECO:0007669"/>
    <property type="project" value="UniProtKB-KW"/>
</dbReference>
<evidence type="ECO:0000256" key="1">
    <source>
        <dbReference type="ARBA" id="ARBA00005781"/>
    </source>
</evidence>
<gene>
    <name evidence="4" type="primary">rpl19</name>
</gene>
<sequence>MLEKNLMQTLNTVAIINKNINTQHYKHIKKGDKIEIRIQTGKNKQQTIEGICTCIKKNTHNPAITIKYKLSGIVIEQRIPLGLQEILSVTKIQQVKKNK</sequence>
<dbReference type="Gene3D" id="2.30.30.790">
    <property type="match status" value="1"/>
</dbReference>
<evidence type="ECO:0000313" key="4">
    <source>
        <dbReference type="EMBL" id="BAO51981.1"/>
    </source>
</evidence>
<evidence type="ECO:0000256" key="3">
    <source>
        <dbReference type="ARBA" id="ARBA00023274"/>
    </source>
</evidence>
<name>W8VKJ4_9EUKA</name>